<dbReference type="Pfam" id="PF11337">
    <property type="entry name" value="DUF3139"/>
    <property type="match status" value="1"/>
</dbReference>
<organism evidence="2 3">
    <name type="scientific">Periweissella cryptocerci</name>
    <dbReference type="NCBI Taxonomy" id="2506420"/>
    <lineage>
        <taxon>Bacteria</taxon>
        <taxon>Bacillati</taxon>
        <taxon>Bacillota</taxon>
        <taxon>Bacilli</taxon>
        <taxon>Lactobacillales</taxon>
        <taxon>Lactobacillaceae</taxon>
        <taxon>Periweissella</taxon>
    </lineage>
</organism>
<dbReference type="EMBL" id="CP037940">
    <property type="protein sequence ID" value="QBO37207.1"/>
    <property type="molecule type" value="Genomic_DNA"/>
</dbReference>
<accession>A0A4P6YWQ4</accession>
<name>A0A4P6YWQ4_9LACO</name>
<dbReference type="AlphaFoldDB" id="A0A4P6YWQ4"/>
<dbReference type="InterPro" id="IPR021486">
    <property type="entry name" value="DUF3139"/>
</dbReference>
<feature type="transmembrane region" description="Helical" evidence="1">
    <location>
        <begin position="12"/>
        <end position="32"/>
    </location>
</feature>
<keyword evidence="1" id="KW-0472">Membrane</keyword>
<keyword evidence="1" id="KW-0812">Transmembrane</keyword>
<gene>
    <name evidence="2" type="ORF">EQG49_12445</name>
</gene>
<sequence length="125" mass="14374">MPTVIRSHKIVSIITGTIILFIGIAWAINFPLQKQASKKDAISFIQHEQHLSPTLIKSIKLKKDYVVNGYNVIVQFKDDSKYYYVYERNMSSWGKLPYHTYLSIQDKNGDEVANNAKSIKHPFAN</sequence>
<evidence type="ECO:0000256" key="1">
    <source>
        <dbReference type="SAM" id="Phobius"/>
    </source>
</evidence>
<keyword evidence="1" id="KW-1133">Transmembrane helix</keyword>
<proteinExistence type="predicted"/>
<dbReference type="RefSeq" id="WP_133364284.1">
    <property type="nucleotide sequence ID" value="NZ_CP037940.1"/>
</dbReference>
<dbReference type="KEGG" id="wei:EQG49_12445"/>
<protein>
    <submittedName>
        <fullName evidence="2">DUF3139 domain-containing protein</fullName>
    </submittedName>
</protein>
<keyword evidence="3" id="KW-1185">Reference proteome</keyword>
<evidence type="ECO:0000313" key="3">
    <source>
        <dbReference type="Proteomes" id="UP000292886"/>
    </source>
</evidence>
<dbReference type="Proteomes" id="UP000292886">
    <property type="component" value="Chromosome"/>
</dbReference>
<evidence type="ECO:0000313" key="2">
    <source>
        <dbReference type="EMBL" id="QBO37207.1"/>
    </source>
</evidence>
<reference evidence="3" key="1">
    <citation type="submission" date="2019-03" db="EMBL/GenBank/DDBJ databases">
        <title>Weissella sp. 26KH-42 Genome sequencing.</title>
        <authorList>
            <person name="Heo J."/>
            <person name="Kim S.-J."/>
            <person name="Kim J.-S."/>
            <person name="Hong S.-B."/>
            <person name="Kwon S.-W."/>
        </authorList>
    </citation>
    <scope>NUCLEOTIDE SEQUENCE [LARGE SCALE GENOMIC DNA]</scope>
    <source>
        <strain evidence="3">26KH-42</strain>
    </source>
</reference>